<dbReference type="GO" id="GO:0007165">
    <property type="term" value="P:signal transduction"/>
    <property type="evidence" value="ECO:0007669"/>
    <property type="project" value="UniProtKB-KW"/>
</dbReference>
<feature type="transmembrane region" description="Helical" evidence="9">
    <location>
        <begin position="330"/>
        <end position="350"/>
    </location>
</feature>
<proteinExistence type="inferred from homology"/>
<dbReference type="InterPro" id="IPR009318">
    <property type="entry name" value="Gustatory_rcpt"/>
</dbReference>
<name>B0X9E9_CULQU</name>
<evidence type="ECO:0000256" key="2">
    <source>
        <dbReference type="ARBA" id="ARBA00005327"/>
    </source>
</evidence>
<dbReference type="KEGG" id="cqu:CpipJ_CPIJ015721"/>
<dbReference type="GO" id="GO:0033041">
    <property type="term" value="F:sweet taste receptor activity"/>
    <property type="evidence" value="ECO:0007669"/>
    <property type="project" value="TreeGrafter"/>
</dbReference>
<keyword evidence="8" id="KW-0807">Transducer</keyword>
<dbReference type="GO" id="GO:0005886">
    <property type="term" value="C:plasma membrane"/>
    <property type="evidence" value="ECO:0007669"/>
    <property type="project" value="UniProtKB-SubCell"/>
</dbReference>
<dbReference type="PhylomeDB" id="B0X9E9"/>
<feature type="transmembrane region" description="Helical" evidence="9">
    <location>
        <begin position="83"/>
        <end position="100"/>
    </location>
</feature>
<dbReference type="VEuPathDB" id="VectorBase:CPIJ015721"/>
<keyword evidence="4 9" id="KW-0812">Transmembrane</keyword>
<evidence type="ECO:0000256" key="6">
    <source>
        <dbReference type="ARBA" id="ARBA00023136"/>
    </source>
</evidence>
<dbReference type="FunCoup" id="B0X9E9">
    <property type="interactions" value="25"/>
</dbReference>
<keyword evidence="3" id="KW-1003">Cell membrane</keyword>
<evidence type="ECO:0000313" key="10">
    <source>
        <dbReference type="EMBL" id="EDS43118.1"/>
    </source>
</evidence>
<feature type="transmembrane region" description="Helical" evidence="9">
    <location>
        <begin position="200"/>
        <end position="217"/>
    </location>
</feature>
<organism>
    <name type="scientific">Culex quinquefasciatus</name>
    <name type="common">Southern house mosquito</name>
    <name type="synonym">Culex pungens</name>
    <dbReference type="NCBI Taxonomy" id="7176"/>
    <lineage>
        <taxon>Eukaryota</taxon>
        <taxon>Metazoa</taxon>
        <taxon>Ecdysozoa</taxon>
        <taxon>Arthropoda</taxon>
        <taxon>Hexapoda</taxon>
        <taxon>Insecta</taxon>
        <taxon>Pterygota</taxon>
        <taxon>Neoptera</taxon>
        <taxon>Endopterygota</taxon>
        <taxon>Diptera</taxon>
        <taxon>Nematocera</taxon>
        <taxon>Culicoidea</taxon>
        <taxon>Culicidae</taxon>
        <taxon>Culicinae</taxon>
        <taxon>Culicini</taxon>
        <taxon>Culex</taxon>
        <taxon>Culex</taxon>
    </lineage>
</organism>
<dbReference type="OMA" id="GEDFWIR"/>
<evidence type="ECO:0000256" key="9">
    <source>
        <dbReference type="SAM" id="Phobius"/>
    </source>
</evidence>
<gene>
    <name evidence="10" type="ORF">CpipJ_CPIJ015721</name>
</gene>
<comment type="similarity">
    <text evidence="2">Belongs to the insect chemoreceptor superfamily. Gustatory receptor (GR) family. Gr5a subfamily.</text>
</comment>
<feature type="transmembrane region" description="Helical" evidence="9">
    <location>
        <begin position="112"/>
        <end position="135"/>
    </location>
</feature>
<dbReference type="InParanoid" id="B0X9E9"/>
<dbReference type="Pfam" id="PF06151">
    <property type="entry name" value="Trehalose_recp"/>
    <property type="match status" value="2"/>
</dbReference>
<dbReference type="PIRSF" id="PIRSF038981">
    <property type="entry name" value="GRP"/>
    <property type="match status" value="1"/>
</dbReference>
<keyword evidence="5 9" id="KW-1133">Transmembrane helix</keyword>
<evidence type="ECO:0000256" key="7">
    <source>
        <dbReference type="ARBA" id="ARBA00023170"/>
    </source>
</evidence>
<comment type="subcellular location">
    <subcellularLocation>
        <location evidence="1">Cell membrane</location>
        <topology evidence="1">Multi-pass membrane protein</topology>
    </subcellularLocation>
</comment>
<comment type="function">
    <text evidence="8">Plays a role in the sugar gustatory response.</text>
</comment>
<evidence type="ECO:0000256" key="8">
    <source>
        <dbReference type="PIRNR" id="PIRNR038981"/>
    </source>
</evidence>
<sequence>MLVKSEEGNNHIGGLMETPPLISIMFTLHPMTSFRRASCVSMVASDKALKEQPPVENFPWSLHDTYHEAVRPCNYCASRGRECFLIIGQIFGMFPVTGIFNRNPCKVHLEWISVRVVLNLVIFGAALVNAVAEFLRLRQVGANAKNINGLVFYIDCGTISVLFLKMATSWNQVAVKWAHVERIFLEETYRVESWWTMKRKIRIVAGMLLLGAVGRIAKWNYVVYVSFALTLSWNYMDIFIILLSVAIASRFNQINAYLETLAAGGVLVPNEPFWIRVRIHYVALCELLAKVDRTMSWLMLVSCATNLYFICLQTLNVISQKHPHVMNDLYYGYSLFFLIVRTVTMFLCAARIHEAAKKPLDIVSKIPNTGWCVELDRFSTQLKSETVALSGMGFFHITRQLLFSMAGTIVTYELVMLKFDRESEGKGYIPPCSMFDIERQWLPSH</sequence>
<reference evidence="10" key="1">
    <citation type="submission" date="2007-03" db="EMBL/GenBank/DDBJ databases">
        <title>Annotation of Culex pipiens quinquefasciatus.</title>
        <authorList>
            <consortium name="The Broad Institute Genome Sequencing Platform"/>
            <person name="Atkinson P.W."/>
            <person name="Hemingway J."/>
            <person name="Christensen B.M."/>
            <person name="Higgs S."/>
            <person name="Kodira C."/>
            <person name="Hannick L."/>
            <person name="Megy K."/>
            <person name="O'Leary S."/>
            <person name="Pearson M."/>
            <person name="Haas B.J."/>
            <person name="Mauceli E."/>
            <person name="Wortman J.R."/>
            <person name="Lee N.H."/>
            <person name="Guigo R."/>
            <person name="Stanke M."/>
            <person name="Alvarado L."/>
            <person name="Amedeo P."/>
            <person name="Antoine C.H."/>
            <person name="Arensburger P."/>
            <person name="Bidwell S.L."/>
            <person name="Crawford M."/>
            <person name="Camaro F."/>
            <person name="Devon K."/>
            <person name="Engels R."/>
            <person name="Hammond M."/>
            <person name="Howarth C."/>
            <person name="Koehrsen M."/>
            <person name="Lawson D."/>
            <person name="Montgomery P."/>
            <person name="Nene V."/>
            <person name="Nusbaum C."/>
            <person name="Puiu D."/>
            <person name="Romero-Severson J."/>
            <person name="Severson D.W."/>
            <person name="Shumway M."/>
            <person name="Sisk P."/>
            <person name="Stolte C."/>
            <person name="Zeng Q."/>
            <person name="Eisenstadt E."/>
            <person name="Fraser-Liggett C."/>
            <person name="Strausberg R."/>
            <person name="Galagan J."/>
            <person name="Birren B."/>
            <person name="Collins F.H."/>
        </authorList>
    </citation>
    <scope>NUCLEOTIDE SEQUENCE [LARGE SCALE GENOMIC DNA]</scope>
    <source>
        <strain evidence="10">JHB</strain>
    </source>
</reference>
<dbReference type="VEuPathDB" id="VectorBase:CQUJHB007276"/>
<evidence type="ECO:0000256" key="3">
    <source>
        <dbReference type="ARBA" id="ARBA00022475"/>
    </source>
</evidence>
<feature type="transmembrane region" description="Helical" evidence="9">
    <location>
        <begin position="297"/>
        <end position="318"/>
    </location>
</feature>
<dbReference type="STRING" id="7176.B0X9E9"/>
<dbReference type="PANTHER" id="PTHR21421">
    <property type="entry name" value="GUSTATORY RECEPTOR"/>
    <property type="match status" value="1"/>
</dbReference>
<dbReference type="AlphaFoldDB" id="B0X9E9"/>
<evidence type="ECO:0000256" key="1">
    <source>
        <dbReference type="ARBA" id="ARBA00004651"/>
    </source>
</evidence>
<evidence type="ECO:0000256" key="5">
    <source>
        <dbReference type="ARBA" id="ARBA00022989"/>
    </source>
</evidence>
<dbReference type="EMBL" id="DS232533">
    <property type="protein sequence ID" value="EDS43118.1"/>
    <property type="molecule type" value="Genomic_DNA"/>
</dbReference>
<evidence type="ECO:0000256" key="4">
    <source>
        <dbReference type="ARBA" id="ARBA00022692"/>
    </source>
</evidence>
<feature type="transmembrane region" description="Helical" evidence="9">
    <location>
        <begin position="223"/>
        <end position="248"/>
    </location>
</feature>
<dbReference type="PANTHER" id="PTHR21421:SF34">
    <property type="entry name" value="GUSTATORY RECEPTOR FOR SUGAR TASTE 61A-RELATED"/>
    <property type="match status" value="1"/>
</dbReference>
<accession>B0X9E9</accession>
<protein>
    <recommendedName>
        <fullName evidence="8">Gustatory receptor</fullName>
    </recommendedName>
</protein>
<keyword evidence="7 8" id="KW-0675">Receptor</keyword>
<dbReference type="OrthoDB" id="5800391at2759"/>
<keyword evidence="6 9" id="KW-0472">Membrane</keyword>